<dbReference type="HOGENOM" id="CLU_3314926_0_0_10"/>
<keyword evidence="2" id="KW-1185">Reference proteome</keyword>
<evidence type="ECO:0000313" key="2">
    <source>
        <dbReference type="Proteomes" id="UP000003460"/>
    </source>
</evidence>
<accession>C9LIQ4</accession>
<gene>
    <name evidence="1" type="ORF">GCWU000325_02113</name>
</gene>
<dbReference type="AlphaFoldDB" id="C9LIQ4"/>
<dbReference type="STRING" id="626522.GCWU000325_02113"/>
<reference evidence="1" key="1">
    <citation type="submission" date="2009-09" db="EMBL/GenBank/DDBJ databases">
        <authorList>
            <person name="Weinstock G."/>
            <person name="Sodergren E."/>
            <person name="Clifton S."/>
            <person name="Fulton L."/>
            <person name="Fulton B."/>
            <person name="Courtney L."/>
            <person name="Fronick C."/>
            <person name="Harrison M."/>
            <person name="Strong C."/>
            <person name="Farmer C."/>
            <person name="Delahaunty K."/>
            <person name="Markovic C."/>
            <person name="Hall O."/>
            <person name="Minx P."/>
            <person name="Tomlinson C."/>
            <person name="Mitreva M."/>
            <person name="Nelson J."/>
            <person name="Hou S."/>
            <person name="Wollam A."/>
            <person name="Pepin K.H."/>
            <person name="Johnson M."/>
            <person name="Bhonagiri V."/>
            <person name="Nash W.E."/>
            <person name="Warren W."/>
            <person name="Chinwalla A."/>
            <person name="Mardis E.R."/>
            <person name="Wilson R.K."/>
        </authorList>
    </citation>
    <scope>NUCLEOTIDE SEQUENCE [LARGE SCALE GENOMIC DNA]</scope>
    <source>
        <strain evidence="1">ATCC 51259</strain>
    </source>
</reference>
<sequence>MRPVRFVSTQKSTPPRAIIARGGAAYWRLCRPSPTKEVV</sequence>
<evidence type="ECO:0000313" key="1">
    <source>
        <dbReference type="EMBL" id="EEX70871.1"/>
    </source>
</evidence>
<protein>
    <submittedName>
        <fullName evidence="1">Uncharacterized protein</fullName>
    </submittedName>
</protein>
<organism evidence="1 2">
    <name type="scientific">Alloprevotella tannerae ATCC 51259</name>
    <dbReference type="NCBI Taxonomy" id="626522"/>
    <lineage>
        <taxon>Bacteria</taxon>
        <taxon>Pseudomonadati</taxon>
        <taxon>Bacteroidota</taxon>
        <taxon>Bacteroidia</taxon>
        <taxon>Bacteroidales</taxon>
        <taxon>Prevotellaceae</taxon>
        <taxon>Alloprevotella</taxon>
    </lineage>
</organism>
<comment type="caution">
    <text evidence="1">The sequence shown here is derived from an EMBL/GenBank/DDBJ whole genome shotgun (WGS) entry which is preliminary data.</text>
</comment>
<dbReference type="Proteomes" id="UP000003460">
    <property type="component" value="Unassembled WGS sequence"/>
</dbReference>
<name>C9LIQ4_9BACT</name>
<dbReference type="EMBL" id="ACIJ02000023">
    <property type="protein sequence ID" value="EEX70871.1"/>
    <property type="molecule type" value="Genomic_DNA"/>
</dbReference>
<proteinExistence type="predicted"/>